<comment type="subcellular location">
    <subcellularLocation>
        <location evidence="1">Membrane</location>
        <topology evidence="1">Multi-pass membrane protein</topology>
    </subcellularLocation>
</comment>
<dbReference type="InterPro" id="IPR053143">
    <property type="entry name" value="Arylsulfate_ST"/>
</dbReference>
<feature type="region of interest" description="Disordered" evidence="2">
    <location>
        <begin position="747"/>
        <end position="772"/>
    </location>
</feature>
<feature type="transmembrane region" description="Helical" evidence="3">
    <location>
        <begin position="853"/>
        <end position="873"/>
    </location>
</feature>
<feature type="transmembrane region" description="Helical" evidence="3">
    <location>
        <begin position="824"/>
        <end position="841"/>
    </location>
</feature>
<evidence type="ECO:0000256" key="1">
    <source>
        <dbReference type="ARBA" id="ARBA00004141"/>
    </source>
</evidence>
<sequence>MACCMACLQRRPDLFPPVLTVEHRIPDQLSPGYIFVGPYETDNAGPYIYDDTGELVWSGWGNSGPGNAHNVHVCQYQGEDHLCFFQGVQQRGYCRGHGVIMDRRYRTVKTIVPGGGMASSDMHEFKLIDNGRHALVTVYQQRAFDLSAWNVRAGIGWVMESVFQEVDVETGAVRFEWRSLDHVDPSAGYTYPAHTDTSGTGLDPRSPWDYFHINSIEKNAEGDYLVSARHTCAVYKISGRDGSILWTLHGAEPSFANLDFSFSQQHDARWLAENATHTALSLFNNGWNGFNRTHDYSSGMVIVIDHVGQTAAQVHRYEPPDRLTLSSSQGNVQTTEQGTVVVGWGNRAAISEHDAEGELLFWGTLGHPPNTTSTTSLMNYRAQKFRWDGDPTDIPALWAYAPSTEQNSTSTTLYASWNGATRVRRWRFYGAVREHTGPYELLHEVVKDGFETACSVARYVRWSYVEAVDGAGGVLGRSQRQFTFTPSGALRGICGQDSCANAAAFGVLGEEDAEPFIPPSGINTVPWIDPDHPETHFDWGETGVPEGYDEYEAVVDEVEDTDCIDTWWLGVVGALLVVVGAITGWTLYRRRDRFTLLDNESSDSLEEMEGRKSSLSSEDMAWWNGQARHRRQSSTTTAIPSISTHPVPTPSSSSSIHQSKRDRNAHHSRATSWTSGHDQGPEPSPVFPSSSSSRRRGNSNISLSQVSEGSSGRSDDDDFHFPDDADNSMNLKSTSFEWQGHARSRSGHSISRHLSSFPSDPSPQSRPGPVTWMSLPRKQQLGILGLCRVFDFLQVASLQAYMFYQLKSFDETLSDSDVATQAGILQGAFTAAQFATAIPWGRVADAEWGGRKFVLLVGLLGTSLSCLGVAFSTSFAQAVFWRSFGGAINGTVGIIRTSIAENVKEKKYHSRAFLILPIGFNIASLFGPVMGGMLADPVRAYPTLFGPNSSFGGETGVEWLTRYPYALPMLANAIFLSATAVLVGMFFEETLEACKGKPGLGTFTLRIVAKLVRAAVPSSSPLHQRLPFADYEEEGPLLHRHRESESYELEEKAARPVARAARILPFRRLWTKNVLCTLLAQAFFDFQMGAFNNLWLLFLSTPRYDAADPAAPARRLPFIFTGGLGMLPQSVGFATAILGVIGMLLQFTIYPTINGRLGTAKSYQYFLTLFPLAYAFAPYIALAPSSTPPPGQANGLWVWFSIVVVLFLQVTARTFTLPTSIILLNNCSPHPSVLGTIHGIGQSVSSAFRTVGPIFSGGWYGYGLEMGMVGFAWWLVALVSAMGCVAAVFVYEGSGHEILLPGETYD</sequence>
<feature type="compositionally biased region" description="Low complexity" evidence="2">
    <location>
        <begin position="687"/>
        <end position="712"/>
    </location>
</feature>
<organism evidence="5 6">
    <name type="scientific">Aspergillus taichungensis</name>
    <dbReference type="NCBI Taxonomy" id="482145"/>
    <lineage>
        <taxon>Eukaryota</taxon>
        <taxon>Fungi</taxon>
        <taxon>Dikarya</taxon>
        <taxon>Ascomycota</taxon>
        <taxon>Pezizomycotina</taxon>
        <taxon>Eurotiomycetes</taxon>
        <taxon>Eurotiomycetidae</taxon>
        <taxon>Eurotiales</taxon>
        <taxon>Aspergillaceae</taxon>
        <taxon>Aspergillus</taxon>
        <taxon>Aspergillus subgen. Circumdati</taxon>
    </lineage>
</organism>
<feature type="compositionally biased region" description="Polar residues" evidence="2">
    <location>
        <begin position="747"/>
        <end position="759"/>
    </location>
</feature>
<dbReference type="PROSITE" id="PS50850">
    <property type="entry name" value="MFS"/>
    <property type="match status" value="1"/>
</dbReference>
<keyword evidence="3" id="KW-1133">Transmembrane helix</keyword>
<feature type="transmembrane region" description="Helical" evidence="3">
    <location>
        <begin position="912"/>
        <end position="935"/>
    </location>
</feature>
<feature type="domain" description="Major facilitator superfamily (MFS) profile" evidence="4">
    <location>
        <begin position="780"/>
        <end position="1295"/>
    </location>
</feature>
<proteinExistence type="predicted"/>
<dbReference type="GO" id="GO:0022857">
    <property type="term" value="F:transmembrane transporter activity"/>
    <property type="evidence" value="ECO:0007669"/>
    <property type="project" value="InterPro"/>
</dbReference>
<feature type="region of interest" description="Disordered" evidence="2">
    <location>
        <begin position="625"/>
        <end position="726"/>
    </location>
</feature>
<dbReference type="EMBL" id="KZ559516">
    <property type="protein sequence ID" value="PLN83766.1"/>
    <property type="molecule type" value="Genomic_DNA"/>
</dbReference>
<accession>A0A2J5I1Y1</accession>
<dbReference type="InterPro" id="IPR020846">
    <property type="entry name" value="MFS_dom"/>
</dbReference>
<dbReference type="PANTHER" id="PTHR35340">
    <property type="entry name" value="PQQ ENZYME REPEAT PROTEIN-RELATED"/>
    <property type="match status" value="1"/>
</dbReference>
<feature type="transmembrane region" description="Helical" evidence="3">
    <location>
        <begin position="1271"/>
        <end position="1291"/>
    </location>
</feature>
<evidence type="ECO:0000313" key="6">
    <source>
        <dbReference type="Proteomes" id="UP000235023"/>
    </source>
</evidence>
<gene>
    <name evidence="5" type="ORF">BDW42DRAFT_183969</name>
</gene>
<feature type="transmembrane region" description="Helical" evidence="3">
    <location>
        <begin position="1196"/>
        <end position="1215"/>
    </location>
</feature>
<feature type="transmembrane region" description="Helical" evidence="3">
    <location>
        <begin position="567"/>
        <end position="588"/>
    </location>
</feature>
<dbReference type="Pfam" id="PF07690">
    <property type="entry name" value="MFS_1"/>
    <property type="match status" value="1"/>
</dbReference>
<keyword evidence="3" id="KW-0472">Membrane</keyword>
<keyword evidence="6" id="KW-1185">Reference proteome</keyword>
<dbReference type="Gene3D" id="1.20.1250.20">
    <property type="entry name" value="MFS general substrate transporter like domains"/>
    <property type="match status" value="1"/>
</dbReference>
<feature type="transmembrane region" description="Helical" evidence="3">
    <location>
        <begin position="1118"/>
        <end position="1145"/>
    </location>
</feature>
<feature type="transmembrane region" description="Helical" evidence="3">
    <location>
        <begin position="1165"/>
        <end position="1184"/>
    </location>
</feature>
<evidence type="ECO:0000313" key="5">
    <source>
        <dbReference type="EMBL" id="PLN83766.1"/>
    </source>
</evidence>
<feature type="transmembrane region" description="Helical" evidence="3">
    <location>
        <begin position="965"/>
        <end position="987"/>
    </location>
</feature>
<feature type="transmembrane region" description="Helical" evidence="3">
    <location>
        <begin position="1074"/>
        <end position="1098"/>
    </location>
</feature>
<dbReference type="GO" id="GO:0016020">
    <property type="term" value="C:membrane"/>
    <property type="evidence" value="ECO:0007669"/>
    <property type="project" value="UniProtKB-SubCell"/>
</dbReference>
<feature type="compositionally biased region" description="Basic residues" evidence="2">
    <location>
        <begin position="658"/>
        <end position="669"/>
    </location>
</feature>
<protein>
    <submittedName>
        <fullName evidence="5">MFS general substrate transporter</fullName>
    </submittedName>
</protein>
<feature type="transmembrane region" description="Helical" evidence="3">
    <location>
        <begin position="781"/>
        <end position="804"/>
    </location>
</feature>
<reference evidence="6" key="1">
    <citation type="submission" date="2017-12" db="EMBL/GenBank/DDBJ databases">
        <authorList>
            <consortium name="DOE Joint Genome Institute"/>
            <person name="Mondo S.J."/>
            <person name="Kjaerbolling I."/>
            <person name="Vesth T.C."/>
            <person name="Frisvad J.C."/>
            <person name="Nybo J.L."/>
            <person name="Theobald S."/>
            <person name="Kuo A."/>
            <person name="Bowyer P."/>
            <person name="Matsuda Y."/>
            <person name="Lyhne E.K."/>
            <person name="Kogle M.E."/>
            <person name="Clum A."/>
            <person name="Lipzen A."/>
            <person name="Salamov A."/>
            <person name="Ngan C.Y."/>
            <person name="Daum C."/>
            <person name="Chiniquy J."/>
            <person name="Barry K."/>
            <person name="LaButti K."/>
            <person name="Haridas S."/>
            <person name="Simmons B.A."/>
            <person name="Magnuson J.K."/>
            <person name="Mortensen U.H."/>
            <person name="Larsen T.O."/>
            <person name="Grigoriev I.V."/>
            <person name="Baker S.E."/>
            <person name="Andersen M.R."/>
            <person name="Nordberg H.P."/>
            <person name="Cantor M.N."/>
            <person name="Hua S.X."/>
        </authorList>
    </citation>
    <scope>NUCLEOTIDE SEQUENCE [LARGE SCALE GENOMIC DNA]</scope>
    <source>
        <strain evidence="6">IBT 19404</strain>
    </source>
</reference>
<keyword evidence="3" id="KW-0812">Transmembrane</keyword>
<evidence type="ECO:0000259" key="4">
    <source>
        <dbReference type="PROSITE" id="PS50850"/>
    </source>
</evidence>
<dbReference type="InterPro" id="IPR039535">
    <property type="entry name" value="ASST-like"/>
</dbReference>
<dbReference type="Pfam" id="PF14269">
    <property type="entry name" value="Arylsulfotran_2"/>
    <property type="match status" value="1"/>
</dbReference>
<feature type="compositionally biased region" description="Low complexity" evidence="2">
    <location>
        <begin position="633"/>
        <end position="657"/>
    </location>
</feature>
<dbReference type="PANTHER" id="PTHR35340:SF9">
    <property type="entry name" value="ASST-DOMAIN-CONTAINING PROTEIN"/>
    <property type="match status" value="1"/>
</dbReference>
<evidence type="ECO:0000256" key="3">
    <source>
        <dbReference type="SAM" id="Phobius"/>
    </source>
</evidence>
<dbReference type="InterPro" id="IPR011701">
    <property type="entry name" value="MFS"/>
</dbReference>
<name>A0A2J5I1Y1_9EURO</name>
<dbReference type="InterPro" id="IPR036259">
    <property type="entry name" value="MFS_trans_sf"/>
</dbReference>
<dbReference type="SUPFAM" id="SSF103473">
    <property type="entry name" value="MFS general substrate transporter"/>
    <property type="match status" value="1"/>
</dbReference>
<feature type="transmembrane region" description="Helical" evidence="3">
    <location>
        <begin position="879"/>
        <end position="900"/>
    </location>
</feature>
<evidence type="ECO:0000256" key="2">
    <source>
        <dbReference type="SAM" id="MobiDB-lite"/>
    </source>
</evidence>
<dbReference type="Proteomes" id="UP000235023">
    <property type="component" value="Unassembled WGS sequence"/>
</dbReference>
<dbReference type="OrthoDB" id="10262656at2759"/>